<evidence type="ECO:0000313" key="3">
    <source>
        <dbReference type="Proteomes" id="UP000663880"/>
    </source>
</evidence>
<proteinExistence type="predicted"/>
<sequence length="94" mass="10645">MCKWLTVMMGTVGAREEREVRGVPGHRGLAAHVVVVVSLRRRRRNEGRRRRQARGPSPRAAREGIHRGERADVAHARGALTVGRLRPDRYPRPP</sequence>
<evidence type="ECO:0000256" key="1">
    <source>
        <dbReference type="SAM" id="MobiDB-lite"/>
    </source>
</evidence>
<dbReference type="Proteomes" id="UP000663880">
    <property type="component" value="Unassembled WGS sequence"/>
</dbReference>
<feature type="region of interest" description="Disordered" evidence="1">
    <location>
        <begin position="42"/>
        <end position="94"/>
    </location>
</feature>
<name>A0A821MU97_9NEOP</name>
<reference evidence="2" key="1">
    <citation type="submission" date="2021-02" db="EMBL/GenBank/DDBJ databases">
        <authorList>
            <person name="Steward A R."/>
        </authorList>
    </citation>
    <scope>NUCLEOTIDE SEQUENCE</scope>
</reference>
<evidence type="ECO:0000313" key="2">
    <source>
        <dbReference type="EMBL" id="CAF4773401.1"/>
    </source>
</evidence>
<dbReference type="EMBL" id="CAJOBZ010000003">
    <property type="protein sequence ID" value="CAF4773401.1"/>
    <property type="molecule type" value="Genomic_DNA"/>
</dbReference>
<feature type="compositionally biased region" description="Basic and acidic residues" evidence="1">
    <location>
        <begin position="60"/>
        <end position="75"/>
    </location>
</feature>
<accession>A0A821MU97</accession>
<gene>
    <name evidence="2" type="ORF">PMACD_LOCUS1951</name>
</gene>
<comment type="caution">
    <text evidence="2">The sequence shown here is derived from an EMBL/GenBank/DDBJ whole genome shotgun (WGS) entry which is preliminary data.</text>
</comment>
<feature type="compositionally biased region" description="Basic and acidic residues" evidence="1">
    <location>
        <begin position="85"/>
        <end position="94"/>
    </location>
</feature>
<feature type="compositionally biased region" description="Basic residues" evidence="1">
    <location>
        <begin position="42"/>
        <end position="53"/>
    </location>
</feature>
<dbReference type="OrthoDB" id="7486265at2759"/>
<keyword evidence="3" id="KW-1185">Reference proteome</keyword>
<organism evidence="2 3">
    <name type="scientific">Pieris macdunnoughi</name>
    <dbReference type="NCBI Taxonomy" id="345717"/>
    <lineage>
        <taxon>Eukaryota</taxon>
        <taxon>Metazoa</taxon>
        <taxon>Ecdysozoa</taxon>
        <taxon>Arthropoda</taxon>
        <taxon>Hexapoda</taxon>
        <taxon>Insecta</taxon>
        <taxon>Pterygota</taxon>
        <taxon>Neoptera</taxon>
        <taxon>Endopterygota</taxon>
        <taxon>Lepidoptera</taxon>
        <taxon>Glossata</taxon>
        <taxon>Ditrysia</taxon>
        <taxon>Papilionoidea</taxon>
        <taxon>Pieridae</taxon>
        <taxon>Pierinae</taxon>
        <taxon>Pieris</taxon>
    </lineage>
</organism>
<dbReference type="AlphaFoldDB" id="A0A821MU97"/>
<protein>
    <submittedName>
        <fullName evidence="2">Uncharacterized protein</fullName>
    </submittedName>
</protein>